<feature type="binding site" evidence="4">
    <location>
        <position position="99"/>
    </location>
    <ligand>
        <name>Mg(2+)</name>
        <dbReference type="ChEBI" id="CHEBI:18420"/>
        <label>1</label>
        <note>catalytic</note>
    </ligand>
</feature>
<evidence type="ECO:0000256" key="1">
    <source>
        <dbReference type="ARBA" id="ARBA00022723"/>
    </source>
</evidence>
<dbReference type="eggNOG" id="COG1218">
    <property type="taxonomic scope" value="Bacteria"/>
</dbReference>
<keyword evidence="1 4" id="KW-0479">Metal-binding</keyword>
<dbReference type="InterPro" id="IPR000760">
    <property type="entry name" value="Inositol_monophosphatase-like"/>
</dbReference>
<keyword evidence="2" id="KW-0378">Hydrolase</keyword>
<dbReference type="PROSITE" id="PS00629">
    <property type="entry name" value="IMP_1"/>
    <property type="match status" value="1"/>
</dbReference>
<dbReference type="InterPro" id="IPR020583">
    <property type="entry name" value="Inositol_monoP_metal-BS"/>
</dbReference>
<dbReference type="PANTHER" id="PTHR20854:SF4">
    <property type="entry name" value="INOSITOL-1-MONOPHOSPHATASE-RELATED"/>
    <property type="match status" value="1"/>
</dbReference>
<dbReference type="Proteomes" id="UP000004947">
    <property type="component" value="Unassembled WGS sequence"/>
</dbReference>
<feature type="binding site" evidence="4">
    <location>
        <position position="236"/>
    </location>
    <ligand>
        <name>Mg(2+)</name>
        <dbReference type="ChEBI" id="CHEBI:18420"/>
        <label>1</label>
        <note>catalytic</note>
    </ligand>
</feature>
<organism evidence="5 6">
    <name type="scientific">Lentisphaera araneosa HTCC2155</name>
    <dbReference type="NCBI Taxonomy" id="313628"/>
    <lineage>
        <taxon>Bacteria</taxon>
        <taxon>Pseudomonadati</taxon>
        <taxon>Lentisphaerota</taxon>
        <taxon>Lentisphaeria</taxon>
        <taxon>Lentisphaerales</taxon>
        <taxon>Lentisphaeraceae</taxon>
        <taxon>Lentisphaera</taxon>
    </lineage>
</organism>
<dbReference type="GO" id="GO:0008934">
    <property type="term" value="F:inositol monophosphate 1-phosphatase activity"/>
    <property type="evidence" value="ECO:0007669"/>
    <property type="project" value="TreeGrafter"/>
</dbReference>
<dbReference type="PRINTS" id="PR00377">
    <property type="entry name" value="IMPHPHTASES"/>
</dbReference>
<comment type="caution">
    <text evidence="5">The sequence shown here is derived from an EMBL/GenBank/DDBJ whole genome shotgun (WGS) entry which is preliminary data.</text>
</comment>
<feature type="binding site" evidence="4">
    <location>
        <position position="97"/>
    </location>
    <ligand>
        <name>Mg(2+)</name>
        <dbReference type="ChEBI" id="CHEBI:18420"/>
        <label>1</label>
        <note>catalytic</note>
    </ligand>
</feature>
<dbReference type="Gene3D" id="3.40.190.80">
    <property type="match status" value="1"/>
</dbReference>
<name>A6DP99_9BACT</name>
<keyword evidence="3 4" id="KW-0460">Magnesium</keyword>
<protein>
    <submittedName>
        <fullName evidence="5">Inositol monophosphatase</fullName>
    </submittedName>
</protein>
<feature type="binding site" evidence="4">
    <location>
        <position position="100"/>
    </location>
    <ligand>
        <name>Mg(2+)</name>
        <dbReference type="ChEBI" id="CHEBI:18420"/>
        <label>1</label>
        <note>catalytic</note>
    </ligand>
</feature>
<dbReference type="GO" id="GO:0046872">
    <property type="term" value="F:metal ion binding"/>
    <property type="evidence" value="ECO:0007669"/>
    <property type="project" value="UniProtKB-KW"/>
</dbReference>
<sequence length="295" mass="32655">MNLTSEQLCELSKLAIEAALDAGKLIQSYTGKDLKQQFKTGASSKASEVFTEVDLKAEKIIIEKLAPSLNTYNLALLAEESTDDGLRHHKQAFWCIDPLDGTLPFTEGVHGYSVSIALVAKNGSPLIGVIYDPVKNDIYHAIKDQGLFKNREKWGFKHESEDKTFYFMCDRSFHESANFAETKQFLETLSKELKCDQLKVLHQGGGAMNAVLTLSQPYACYFKYPKATLGGGSLWDFSASAALFAEAKRPSTNIFGEALDLNRKDSTFMNHQGVLYASTAEISAAIQEFHTLLNS</sequence>
<gene>
    <name evidence="5" type="ORF">LNTAR_02447</name>
</gene>
<proteinExistence type="predicted"/>
<evidence type="ECO:0000256" key="2">
    <source>
        <dbReference type="ARBA" id="ARBA00022801"/>
    </source>
</evidence>
<dbReference type="Pfam" id="PF00459">
    <property type="entry name" value="Inositol_P"/>
    <property type="match status" value="1"/>
</dbReference>
<dbReference type="STRING" id="313628.LNTAR_02447"/>
<evidence type="ECO:0000313" key="5">
    <source>
        <dbReference type="EMBL" id="EDM26631.1"/>
    </source>
</evidence>
<dbReference type="PANTHER" id="PTHR20854">
    <property type="entry name" value="INOSITOL MONOPHOSPHATASE"/>
    <property type="match status" value="1"/>
</dbReference>
<evidence type="ECO:0000256" key="3">
    <source>
        <dbReference type="ARBA" id="ARBA00022842"/>
    </source>
</evidence>
<dbReference type="SUPFAM" id="SSF56655">
    <property type="entry name" value="Carbohydrate phosphatase"/>
    <property type="match status" value="1"/>
</dbReference>
<dbReference type="Gene3D" id="3.30.540.10">
    <property type="entry name" value="Fructose-1,6-Bisphosphatase, subunit A, domain 1"/>
    <property type="match status" value="1"/>
</dbReference>
<keyword evidence="6" id="KW-1185">Reference proteome</keyword>
<dbReference type="GO" id="GO:0006020">
    <property type="term" value="P:inositol metabolic process"/>
    <property type="evidence" value="ECO:0007669"/>
    <property type="project" value="TreeGrafter"/>
</dbReference>
<evidence type="ECO:0000256" key="4">
    <source>
        <dbReference type="PIRSR" id="PIRSR600760-2"/>
    </source>
</evidence>
<accession>A6DP99</accession>
<dbReference type="GO" id="GO:0007165">
    <property type="term" value="P:signal transduction"/>
    <property type="evidence" value="ECO:0007669"/>
    <property type="project" value="TreeGrafter"/>
</dbReference>
<comment type="cofactor">
    <cofactor evidence="4">
        <name>Mg(2+)</name>
        <dbReference type="ChEBI" id="CHEBI:18420"/>
    </cofactor>
</comment>
<dbReference type="EMBL" id="ABCK01000015">
    <property type="protein sequence ID" value="EDM26631.1"/>
    <property type="molecule type" value="Genomic_DNA"/>
</dbReference>
<reference evidence="5 6" key="1">
    <citation type="journal article" date="2010" name="J. Bacteriol.">
        <title>Genome sequence of Lentisphaera araneosa HTCC2155T, the type species of the order Lentisphaerales in the phylum Lentisphaerae.</title>
        <authorList>
            <person name="Thrash J.C."/>
            <person name="Cho J.C."/>
            <person name="Vergin K.L."/>
            <person name="Morris R.M."/>
            <person name="Giovannoni S.J."/>
        </authorList>
    </citation>
    <scope>NUCLEOTIDE SEQUENCE [LARGE SCALE GENOMIC DNA]</scope>
    <source>
        <strain evidence="5 6">HTCC2155</strain>
    </source>
</reference>
<evidence type="ECO:0000313" key="6">
    <source>
        <dbReference type="Proteomes" id="UP000004947"/>
    </source>
</evidence>
<feature type="binding site" evidence="4">
    <location>
        <position position="79"/>
    </location>
    <ligand>
        <name>Mg(2+)</name>
        <dbReference type="ChEBI" id="CHEBI:18420"/>
        <label>1</label>
        <note>catalytic</note>
    </ligand>
</feature>
<dbReference type="CDD" id="cd01637">
    <property type="entry name" value="IMPase_like"/>
    <property type="match status" value="1"/>
</dbReference>
<dbReference type="AlphaFoldDB" id="A6DP99"/>